<protein>
    <recommendedName>
        <fullName evidence="8">Pre-mRNA-processing factor 17</fullName>
    </recommendedName>
</protein>
<dbReference type="RefSeq" id="XP_011134069.1">
    <property type="nucleotide sequence ID" value="XM_011135767.1"/>
</dbReference>
<dbReference type="VEuPathDB" id="CryptoDB:GNI_082750"/>
<feature type="repeat" description="WD" evidence="9">
    <location>
        <begin position="510"/>
        <end position="543"/>
    </location>
</feature>
<keyword evidence="4" id="KW-0747">Spliceosome</keyword>
<dbReference type="GO" id="GO:0071013">
    <property type="term" value="C:catalytic step 2 spliceosome"/>
    <property type="evidence" value="ECO:0007669"/>
    <property type="project" value="InterPro"/>
</dbReference>
<dbReference type="PANTHER" id="PTHR43979:SF1">
    <property type="entry name" value="PRE-MRNA-PROCESSING FACTOR 17"/>
    <property type="match status" value="1"/>
</dbReference>
<evidence type="ECO:0000256" key="1">
    <source>
        <dbReference type="ARBA" id="ARBA00004123"/>
    </source>
</evidence>
<dbReference type="EMBL" id="AFNH02000620">
    <property type="protein sequence ID" value="EZG65627.1"/>
    <property type="molecule type" value="Genomic_DNA"/>
</dbReference>
<dbReference type="InterPro" id="IPR001680">
    <property type="entry name" value="WD40_rpt"/>
</dbReference>
<dbReference type="AlphaFoldDB" id="A0A023B658"/>
<name>A0A023B658_GRENI</name>
<keyword evidence="5" id="KW-0677">Repeat</keyword>
<reference evidence="11" key="1">
    <citation type="submission" date="2013-12" db="EMBL/GenBank/DDBJ databases">
        <authorList>
            <person name="Omoto C.K."/>
            <person name="Sibley D."/>
            <person name="Venepally P."/>
            <person name="Hadjithomas M."/>
            <person name="Karamycheva S."/>
            <person name="Brunk B."/>
            <person name="Roos D."/>
            <person name="Caler E."/>
            <person name="Lorenzi H."/>
        </authorList>
    </citation>
    <scope>NUCLEOTIDE SEQUENCE</scope>
</reference>
<evidence type="ECO:0000256" key="3">
    <source>
        <dbReference type="ARBA" id="ARBA00022664"/>
    </source>
</evidence>
<feature type="repeat" description="WD" evidence="9">
    <location>
        <begin position="378"/>
        <end position="410"/>
    </location>
</feature>
<dbReference type="GeneID" id="22912991"/>
<dbReference type="CDD" id="cd00200">
    <property type="entry name" value="WD40"/>
    <property type="match status" value="1"/>
</dbReference>
<dbReference type="eggNOG" id="KOG0282">
    <property type="taxonomic scope" value="Eukaryota"/>
</dbReference>
<dbReference type="InterPro" id="IPR036322">
    <property type="entry name" value="WD40_repeat_dom_sf"/>
</dbReference>
<evidence type="ECO:0000256" key="10">
    <source>
        <dbReference type="SAM" id="MobiDB-lite"/>
    </source>
</evidence>
<dbReference type="OMA" id="VQVYDHH"/>
<evidence type="ECO:0000313" key="11">
    <source>
        <dbReference type="EMBL" id="EZG65627.1"/>
    </source>
</evidence>
<dbReference type="PROSITE" id="PS50294">
    <property type="entry name" value="WD_REPEATS_REGION"/>
    <property type="match status" value="3"/>
</dbReference>
<sequence length="543" mass="61559">MNILGGYEESDDETANEHSEGPTNVSSALATIPVRPDIVEYAREKRQTPADILATVDLETAQLVLPMYGPVRPSQKDAGTRLYQQHRNFELGHVLNCQEEDGRVLEQRLKDRDKERLQEVARLRDEKRRRTEKELCLPALGTRRLVNDDAGSEDYQGPWAPYEGEEARQARYKELMRENSAAAELASASKVAEEEKKKAEKLESRQVDAKFVFHLDEEKDYMGHSWIAGPRVPPKEVDEYALPKKVVHSYLGHTKPVLRMQFLPGPEHLLLSCSMDGSCKIWDVFNTRECVATYTGHSKAVKDLGFTNDGKRFYTCGLDTLIRQWDTETGQVISTFGNSKLPFSLAVHPEKNNVVVCGHQNRVAAQYDANTGKVEQEYTEHLSVVNTATFCEGGRRLATTSDDKKMYIWEFGMNVVVKHIAEPHMASMPAVTLDPQGQFLVCQSMDNQVLLYEATNRFRLQSRRRFRGHISSGYAIKPACSPDAVFLASGDVNGHLWVWDYKTCRMLRNYEAHRGALTAALWHTHRPSLLATCGWDGNIKLWE</sequence>
<dbReference type="PANTHER" id="PTHR43979">
    <property type="entry name" value="PRE-MRNA-PROCESSING FACTOR 17"/>
    <property type="match status" value="1"/>
</dbReference>
<evidence type="ECO:0000256" key="8">
    <source>
        <dbReference type="ARBA" id="ARBA00068146"/>
    </source>
</evidence>
<gene>
    <name evidence="11" type="ORF">GNI_082750</name>
</gene>
<dbReference type="SMART" id="SM00320">
    <property type="entry name" value="WD40"/>
    <property type="match status" value="7"/>
</dbReference>
<evidence type="ECO:0000256" key="6">
    <source>
        <dbReference type="ARBA" id="ARBA00023187"/>
    </source>
</evidence>
<dbReference type="GO" id="GO:0000398">
    <property type="term" value="P:mRNA splicing, via spliceosome"/>
    <property type="evidence" value="ECO:0007669"/>
    <property type="project" value="InterPro"/>
</dbReference>
<proteinExistence type="predicted"/>
<dbReference type="InterPro" id="IPR015943">
    <property type="entry name" value="WD40/YVTN_repeat-like_dom_sf"/>
</dbReference>
<evidence type="ECO:0000313" key="12">
    <source>
        <dbReference type="Proteomes" id="UP000019763"/>
    </source>
</evidence>
<evidence type="ECO:0000256" key="7">
    <source>
        <dbReference type="ARBA" id="ARBA00023242"/>
    </source>
</evidence>
<comment type="subcellular location">
    <subcellularLocation>
        <location evidence="1">Nucleus</location>
    </subcellularLocation>
</comment>
<dbReference type="PROSITE" id="PS50082">
    <property type="entry name" value="WD_REPEATS_2"/>
    <property type="match status" value="4"/>
</dbReference>
<feature type="repeat" description="WD" evidence="9">
    <location>
        <begin position="250"/>
        <end position="284"/>
    </location>
</feature>
<accession>A0A023B658</accession>
<evidence type="ECO:0000256" key="4">
    <source>
        <dbReference type="ARBA" id="ARBA00022728"/>
    </source>
</evidence>
<dbReference type="FunFam" id="2.130.10.10:FF:000034">
    <property type="entry name" value="Pre-mRNA-processing factor 17, putative"/>
    <property type="match status" value="1"/>
</dbReference>
<evidence type="ECO:0000256" key="2">
    <source>
        <dbReference type="ARBA" id="ARBA00022574"/>
    </source>
</evidence>
<dbReference type="Gene3D" id="2.130.10.10">
    <property type="entry name" value="YVTN repeat-like/Quinoprotein amine dehydrogenase"/>
    <property type="match status" value="1"/>
</dbReference>
<keyword evidence="3" id="KW-0507">mRNA processing</keyword>
<dbReference type="GO" id="GO:0003729">
    <property type="term" value="F:mRNA binding"/>
    <property type="evidence" value="ECO:0007669"/>
    <property type="project" value="TreeGrafter"/>
</dbReference>
<feature type="region of interest" description="Disordered" evidence="10">
    <location>
        <begin position="1"/>
        <end position="29"/>
    </location>
</feature>
<evidence type="ECO:0000256" key="5">
    <source>
        <dbReference type="ARBA" id="ARBA00022737"/>
    </source>
</evidence>
<dbReference type="Pfam" id="PF00400">
    <property type="entry name" value="WD40"/>
    <property type="match status" value="5"/>
</dbReference>
<dbReference type="SUPFAM" id="SSF50978">
    <property type="entry name" value="WD40 repeat-like"/>
    <property type="match status" value="1"/>
</dbReference>
<comment type="caution">
    <text evidence="11">The sequence shown here is derived from an EMBL/GenBank/DDBJ whole genome shotgun (WGS) entry which is preliminary data.</text>
</comment>
<dbReference type="InterPro" id="IPR019775">
    <property type="entry name" value="WD40_repeat_CS"/>
</dbReference>
<dbReference type="Proteomes" id="UP000019763">
    <property type="component" value="Unassembled WGS sequence"/>
</dbReference>
<dbReference type="PROSITE" id="PS00678">
    <property type="entry name" value="WD_REPEATS_1"/>
    <property type="match status" value="1"/>
</dbReference>
<organism evidence="11 12">
    <name type="scientific">Gregarina niphandrodes</name>
    <name type="common">Septate eugregarine</name>
    <dbReference type="NCBI Taxonomy" id="110365"/>
    <lineage>
        <taxon>Eukaryota</taxon>
        <taxon>Sar</taxon>
        <taxon>Alveolata</taxon>
        <taxon>Apicomplexa</taxon>
        <taxon>Conoidasida</taxon>
        <taxon>Gregarinasina</taxon>
        <taxon>Eugregarinorida</taxon>
        <taxon>Gregarinidae</taxon>
        <taxon>Gregarina</taxon>
    </lineage>
</organism>
<keyword evidence="7" id="KW-0539">Nucleus</keyword>
<keyword evidence="6" id="KW-0508">mRNA splicing</keyword>
<evidence type="ECO:0000256" key="9">
    <source>
        <dbReference type="PROSITE-ProRule" id="PRU00221"/>
    </source>
</evidence>
<feature type="repeat" description="WD" evidence="9">
    <location>
        <begin position="294"/>
        <end position="335"/>
    </location>
</feature>
<keyword evidence="12" id="KW-1185">Reference proteome</keyword>
<keyword evidence="2 9" id="KW-0853">WD repeat</keyword>
<dbReference type="InterPro" id="IPR032847">
    <property type="entry name" value="PRPF17"/>
</dbReference>
<dbReference type="OrthoDB" id="10257301at2759"/>